<organism evidence="2">
    <name type="scientific">marine metagenome</name>
    <dbReference type="NCBI Taxonomy" id="408172"/>
    <lineage>
        <taxon>unclassified sequences</taxon>
        <taxon>metagenomes</taxon>
        <taxon>ecological metagenomes</taxon>
    </lineage>
</organism>
<accession>A0A381PWF5</accession>
<dbReference type="Pfam" id="PF04366">
    <property type="entry name" value="Ysc84"/>
    <property type="match status" value="1"/>
</dbReference>
<dbReference type="InterPro" id="IPR007461">
    <property type="entry name" value="Ysc84_actin-binding"/>
</dbReference>
<gene>
    <name evidence="2" type="ORF">METZ01_LOCUS23123</name>
</gene>
<proteinExistence type="predicted"/>
<evidence type="ECO:0000313" key="2">
    <source>
        <dbReference type="EMBL" id="SUZ70269.1"/>
    </source>
</evidence>
<name>A0A381PWF5_9ZZZZ</name>
<dbReference type="EMBL" id="UINC01001085">
    <property type="protein sequence ID" value="SUZ70269.1"/>
    <property type="molecule type" value="Genomic_DNA"/>
</dbReference>
<evidence type="ECO:0000259" key="1">
    <source>
        <dbReference type="Pfam" id="PF04366"/>
    </source>
</evidence>
<reference evidence="2" key="1">
    <citation type="submission" date="2018-05" db="EMBL/GenBank/DDBJ databases">
        <authorList>
            <person name="Lanie J.A."/>
            <person name="Ng W.-L."/>
            <person name="Kazmierczak K.M."/>
            <person name="Andrzejewski T.M."/>
            <person name="Davidsen T.M."/>
            <person name="Wayne K.J."/>
            <person name="Tettelin H."/>
            <person name="Glass J.I."/>
            <person name="Rusch D."/>
            <person name="Podicherti R."/>
            <person name="Tsui H.-C.T."/>
            <person name="Winkler M.E."/>
        </authorList>
    </citation>
    <scope>NUCLEOTIDE SEQUENCE</scope>
</reference>
<dbReference type="AlphaFoldDB" id="A0A381PWF5"/>
<sequence>MKELFMENTTGLIRSFLILTILNFSLSFSNFAFAKNTIEIDAAIESALNRFNDEIAGSQAYLDGARGVLVIPRMIKAGVVLGMEYGEGALIVDDIKVQYYRAFSTSLGIQLGVGTKDLVILFFDDDAMDDFLYSSGWQAGVDGTVALWNMGAGGSIDTTESQDPIVGFVFGHKGIIAGLSMEGTKFTKIWPDSDPETDEADIDEFNETALE</sequence>
<feature type="domain" description="Ysc84 actin-binding" evidence="1">
    <location>
        <begin position="105"/>
        <end position="187"/>
    </location>
</feature>
<protein>
    <recommendedName>
        <fullName evidence="1">Ysc84 actin-binding domain-containing protein</fullName>
    </recommendedName>
</protein>